<reference evidence="1" key="1">
    <citation type="submission" date="2022-05" db="EMBL/GenBank/DDBJ databases">
        <authorList>
            <person name="Okamura Y."/>
        </authorList>
    </citation>
    <scope>NUCLEOTIDE SEQUENCE</scope>
</reference>
<protein>
    <submittedName>
        <fullName evidence="1">Uncharacterized protein</fullName>
    </submittedName>
</protein>
<proteinExistence type="predicted"/>
<organism evidence="1 2">
    <name type="scientific">Pieris brassicae</name>
    <name type="common">White butterfly</name>
    <name type="synonym">Large white butterfly</name>
    <dbReference type="NCBI Taxonomy" id="7116"/>
    <lineage>
        <taxon>Eukaryota</taxon>
        <taxon>Metazoa</taxon>
        <taxon>Ecdysozoa</taxon>
        <taxon>Arthropoda</taxon>
        <taxon>Hexapoda</taxon>
        <taxon>Insecta</taxon>
        <taxon>Pterygota</taxon>
        <taxon>Neoptera</taxon>
        <taxon>Endopterygota</taxon>
        <taxon>Lepidoptera</taxon>
        <taxon>Glossata</taxon>
        <taxon>Ditrysia</taxon>
        <taxon>Papilionoidea</taxon>
        <taxon>Pieridae</taxon>
        <taxon>Pierinae</taxon>
        <taxon>Pieris</taxon>
    </lineage>
</organism>
<dbReference type="Proteomes" id="UP001152562">
    <property type="component" value="Unassembled WGS sequence"/>
</dbReference>
<comment type="caution">
    <text evidence="1">The sequence shown here is derived from an EMBL/GenBank/DDBJ whole genome shotgun (WGS) entry which is preliminary data.</text>
</comment>
<name>A0A9P0STZ8_PIEBR</name>
<dbReference type="EMBL" id="CALOZG010000001">
    <property type="protein sequence ID" value="CAH3922157.1"/>
    <property type="molecule type" value="Genomic_DNA"/>
</dbReference>
<gene>
    <name evidence="1" type="ORF">PIBRA_LOCUS1111</name>
</gene>
<accession>A0A9P0STZ8</accession>
<sequence length="117" mass="13279">MAFLAVLLTAKASDLGKDGFNYYKDYLRGRSDDIAPAPYDDRTFLYYFGIPQPYPEIAIQDYGKRTANLFKNHMLNREALPEGTPNKRTSKTGLSLLMQSKQDAKPADDSHYCLYGK</sequence>
<keyword evidence="2" id="KW-1185">Reference proteome</keyword>
<dbReference type="AlphaFoldDB" id="A0A9P0STZ8"/>
<evidence type="ECO:0000313" key="2">
    <source>
        <dbReference type="Proteomes" id="UP001152562"/>
    </source>
</evidence>
<evidence type="ECO:0000313" key="1">
    <source>
        <dbReference type="EMBL" id="CAH3922157.1"/>
    </source>
</evidence>